<evidence type="ECO:0000256" key="1">
    <source>
        <dbReference type="SAM" id="MobiDB-lite"/>
    </source>
</evidence>
<dbReference type="AlphaFoldDB" id="A0AAW2TCH8"/>
<organism evidence="3">
    <name type="scientific">Sesamum latifolium</name>
    <dbReference type="NCBI Taxonomy" id="2727402"/>
    <lineage>
        <taxon>Eukaryota</taxon>
        <taxon>Viridiplantae</taxon>
        <taxon>Streptophyta</taxon>
        <taxon>Embryophyta</taxon>
        <taxon>Tracheophyta</taxon>
        <taxon>Spermatophyta</taxon>
        <taxon>Magnoliopsida</taxon>
        <taxon>eudicotyledons</taxon>
        <taxon>Gunneridae</taxon>
        <taxon>Pentapetalae</taxon>
        <taxon>asterids</taxon>
        <taxon>lamiids</taxon>
        <taxon>Lamiales</taxon>
        <taxon>Pedaliaceae</taxon>
        <taxon>Sesamum</taxon>
    </lineage>
</organism>
<dbReference type="InterPro" id="IPR039537">
    <property type="entry name" value="Retrotran_Ty1/copia-like"/>
</dbReference>
<accession>A0AAW2TCH8</accession>
<dbReference type="InterPro" id="IPR012337">
    <property type="entry name" value="RNaseH-like_sf"/>
</dbReference>
<proteinExistence type="predicted"/>
<protein>
    <recommendedName>
        <fullName evidence="2">Retroviral polymerase SH3-like domain-containing protein</fullName>
    </recommendedName>
</protein>
<reference evidence="3" key="2">
    <citation type="journal article" date="2024" name="Plant">
        <title>Genomic evolution and insights into agronomic trait innovations of Sesamum species.</title>
        <authorList>
            <person name="Miao H."/>
            <person name="Wang L."/>
            <person name="Qu L."/>
            <person name="Liu H."/>
            <person name="Sun Y."/>
            <person name="Le M."/>
            <person name="Wang Q."/>
            <person name="Wei S."/>
            <person name="Zheng Y."/>
            <person name="Lin W."/>
            <person name="Duan Y."/>
            <person name="Cao H."/>
            <person name="Xiong S."/>
            <person name="Wang X."/>
            <person name="Wei L."/>
            <person name="Li C."/>
            <person name="Ma Q."/>
            <person name="Ju M."/>
            <person name="Zhao R."/>
            <person name="Li G."/>
            <person name="Mu C."/>
            <person name="Tian Q."/>
            <person name="Mei H."/>
            <person name="Zhang T."/>
            <person name="Gao T."/>
            <person name="Zhang H."/>
        </authorList>
    </citation>
    <scope>NUCLEOTIDE SEQUENCE</scope>
    <source>
        <strain evidence="3">KEN1</strain>
    </source>
</reference>
<dbReference type="PANTHER" id="PTHR42648:SF28">
    <property type="entry name" value="TRANSPOSON-ENCODED PROTEIN WITH RIBONUCLEASE H-LIKE AND RETROVIRUS ZINC FINGER-LIKE DOMAINS"/>
    <property type="match status" value="1"/>
</dbReference>
<evidence type="ECO:0000259" key="2">
    <source>
        <dbReference type="Pfam" id="PF25597"/>
    </source>
</evidence>
<dbReference type="PANTHER" id="PTHR42648">
    <property type="entry name" value="TRANSPOSASE, PUTATIVE-RELATED"/>
    <property type="match status" value="1"/>
</dbReference>
<dbReference type="EMBL" id="JACGWN010000015">
    <property type="protein sequence ID" value="KAL0402524.1"/>
    <property type="molecule type" value="Genomic_DNA"/>
</dbReference>
<sequence length="296" mass="33620">MNQTLLEKVQCMISNAGLDKRFWAEAVTYACHLINRLSSTAIDGKIPMEKWFGKSVTDYDSLHVFGSTTYYHVKESKLDPRAKNAIFMGVTSGIKGYLLWCPETKKIIFSRKVTFDKSTLLKMVETEQSDGAPKQVEFERVVIPANEVTNEDSPISEGDSDEEEAHTQDLPQQQKSIALSQAKKNIKKPARFVDMVVCVSLIATDDIPTTYIKAVKSSEKNKWRIAMNEEISSLHKNQTWGLVSLPKGKMAIGCKWVYAKEEGFLAKVMCATQQDWWLKTTSRKRGLTIMRYFLQL</sequence>
<feature type="region of interest" description="Disordered" evidence="1">
    <location>
        <begin position="149"/>
        <end position="174"/>
    </location>
</feature>
<feature type="domain" description="Retroviral polymerase SH3-like" evidence="2">
    <location>
        <begin position="68"/>
        <end position="123"/>
    </location>
</feature>
<evidence type="ECO:0000313" key="3">
    <source>
        <dbReference type="EMBL" id="KAL0402524.1"/>
    </source>
</evidence>
<gene>
    <name evidence="3" type="ORF">Slati_4282300</name>
</gene>
<dbReference type="Pfam" id="PF25597">
    <property type="entry name" value="SH3_retrovirus"/>
    <property type="match status" value="1"/>
</dbReference>
<name>A0AAW2TCH8_9LAMI</name>
<dbReference type="InterPro" id="IPR057670">
    <property type="entry name" value="SH3_retrovirus"/>
</dbReference>
<reference evidence="3" key="1">
    <citation type="submission" date="2020-06" db="EMBL/GenBank/DDBJ databases">
        <authorList>
            <person name="Li T."/>
            <person name="Hu X."/>
            <person name="Zhang T."/>
            <person name="Song X."/>
            <person name="Zhang H."/>
            <person name="Dai N."/>
            <person name="Sheng W."/>
            <person name="Hou X."/>
            <person name="Wei L."/>
        </authorList>
    </citation>
    <scope>NUCLEOTIDE SEQUENCE</scope>
    <source>
        <strain evidence="3">KEN1</strain>
        <tissue evidence="3">Leaf</tissue>
    </source>
</reference>
<dbReference type="SUPFAM" id="SSF53098">
    <property type="entry name" value="Ribonuclease H-like"/>
    <property type="match status" value="1"/>
</dbReference>
<comment type="caution">
    <text evidence="3">The sequence shown here is derived from an EMBL/GenBank/DDBJ whole genome shotgun (WGS) entry which is preliminary data.</text>
</comment>